<keyword evidence="1 4" id="KW-0808">Transferase</keyword>
<dbReference type="InterPro" id="IPR005303">
    <property type="entry name" value="MOCOS_middle"/>
</dbReference>
<keyword evidence="7" id="KW-1185">Reference proteome</keyword>
<proteinExistence type="inferred from homology"/>
<dbReference type="Pfam" id="PF03476">
    <property type="entry name" value="MOSC_N"/>
    <property type="match status" value="1"/>
</dbReference>
<feature type="domain" description="MOSC" evidence="5">
    <location>
        <begin position="771"/>
        <end position="944"/>
    </location>
</feature>
<dbReference type="GO" id="GO:0008265">
    <property type="term" value="F:molybdenum cofactor sulfurtransferase activity"/>
    <property type="evidence" value="ECO:0007669"/>
    <property type="project" value="UniProtKB-UniRule"/>
</dbReference>
<organism evidence="6 7">
    <name type="scientific">Sinanodonta woodiana</name>
    <name type="common">Chinese pond mussel</name>
    <name type="synonym">Anodonta woodiana</name>
    <dbReference type="NCBI Taxonomy" id="1069815"/>
    <lineage>
        <taxon>Eukaryota</taxon>
        <taxon>Metazoa</taxon>
        <taxon>Spiralia</taxon>
        <taxon>Lophotrochozoa</taxon>
        <taxon>Mollusca</taxon>
        <taxon>Bivalvia</taxon>
        <taxon>Autobranchia</taxon>
        <taxon>Heteroconchia</taxon>
        <taxon>Palaeoheterodonta</taxon>
        <taxon>Unionida</taxon>
        <taxon>Unionoidea</taxon>
        <taxon>Unionidae</taxon>
        <taxon>Unioninae</taxon>
        <taxon>Sinanodonta</taxon>
    </lineage>
</organism>
<dbReference type="EC" id="2.8.1.9" evidence="4"/>
<comment type="similarity">
    <text evidence="4">Belongs to the class-V pyridoxal-phosphate-dependent aminotransferase family. MOCOS subfamily.</text>
</comment>
<dbReference type="AlphaFoldDB" id="A0ABD3TJG5"/>
<evidence type="ECO:0000313" key="6">
    <source>
        <dbReference type="EMBL" id="KAL3836313.1"/>
    </source>
</evidence>
<dbReference type="GO" id="GO:0016829">
    <property type="term" value="F:lyase activity"/>
    <property type="evidence" value="ECO:0007669"/>
    <property type="project" value="UniProtKB-UniRule"/>
</dbReference>
<feature type="active site" evidence="4">
    <location>
        <position position="430"/>
    </location>
</feature>
<dbReference type="EMBL" id="JBJQND010000018">
    <property type="protein sequence ID" value="KAL3836313.1"/>
    <property type="molecule type" value="Genomic_DNA"/>
</dbReference>
<dbReference type="Proteomes" id="UP001634394">
    <property type="component" value="Unassembled WGS sequence"/>
</dbReference>
<dbReference type="InterPro" id="IPR015424">
    <property type="entry name" value="PyrdxlP-dep_Trfase"/>
</dbReference>
<evidence type="ECO:0000256" key="2">
    <source>
        <dbReference type="ARBA" id="ARBA00022898"/>
    </source>
</evidence>
<dbReference type="PROSITE" id="PS51340">
    <property type="entry name" value="MOSC"/>
    <property type="match status" value="1"/>
</dbReference>
<dbReference type="SUPFAM" id="SSF53383">
    <property type="entry name" value="PLP-dependent transferases"/>
    <property type="match status" value="1"/>
</dbReference>
<accession>A0ABD3TJG5</accession>
<evidence type="ECO:0000256" key="1">
    <source>
        <dbReference type="ARBA" id="ARBA00022679"/>
    </source>
</evidence>
<comment type="caution">
    <text evidence="6">The sequence shown here is derived from an EMBL/GenBank/DDBJ whole genome shotgun (WGS) entry which is preliminary data.</text>
</comment>
<dbReference type="Pfam" id="PF03473">
    <property type="entry name" value="MOSC"/>
    <property type="match status" value="1"/>
</dbReference>
<evidence type="ECO:0000256" key="4">
    <source>
        <dbReference type="HAMAP-Rule" id="MF_03050"/>
    </source>
</evidence>
<dbReference type="PANTHER" id="PTHR14237:SF80">
    <property type="entry name" value="MOLYBDENUM COFACTOR SULFURASE"/>
    <property type="match status" value="1"/>
</dbReference>
<dbReference type="Gene3D" id="3.40.640.10">
    <property type="entry name" value="Type I PLP-dependent aspartate aminotransferase-like (Major domain)"/>
    <property type="match status" value="1"/>
</dbReference>
<evidence type="ECO:0000259" key="5">
    <source>
        <dbReference type="PROSITE" id="PS51340"/>
    </source>
</evidence>
<sequence>MESGGAYNEIIENIREVEFPALKDITYVDHVGATLVARRHLEAYHKDLLDNIYGNPHSRNPSSQLTTDSVDQIRYRILKYFKTNPESYSVIFTSGCTGALKLLAESFDFHGDEEKNKANKDGTILPSAKVDNLSSLSEHKKSDRGCFCYLLDNHTSVQGMRELAFQRAGLVVCIDEKEIDQCPQSGHIIYKSSKIASGGNSLFAYAAESNFSGRKYPLQWVDKVQRGILGFQEANPGAWYTVLDAASYVSNSHLNLSEVTPDFVTLSFYKMFGFPTGLGALLVRNKSAHLLKKVYYGGGTVKVSVANQRFHQFRDSLQDRFEDGTISFLDIISLRYGFDVLETLGGGIKRISQHTFVIAQYFHHQLKSLRHGNKAPVALIYSDTDFDDITTQGPIINFNILRADGQFVGFVEVDKMAQLYNIHLRTGCFCNIGACQKFLNLSIEEVKANFEAGHVCGDDKDLVNGRPTGSVRISFGYMSTQTDTMICLQFIVDCFLESKDQKPVYYKFNLENKSHGEVKNVKEKEICNFTSRDNVPREKCLSLDQNVHYEKHSSQNRENIQSMHVKESNKIHAWSADHFSENFKEKHGQTYPQEKSNDFDNFKLETAVREVLTDVGTECKSLVVSYVEEFSCEERLLKMCSVENRYLTNIFVYPVKSCGAFSVNEWQLTARGLLYDREWMIVSESGVALSQKREPKLCLLQPRIDLSDQTLVLSYPGMPDCTVPLQFDDLGEDDATFSLCTSKVCGDRVKSLECGQEVSDWLSEALQRGQCRLVRQKSDDNRATKLKDSTHDIGLAQSQLSLANESQYLLISRSSVESLQQKIEERQREEDNFVNSGEVPDLNNLIHRFRANLVIGGGRPFDEDKWERLQLGNNFFMSQGECGRCQIICLDQLTGERSKEPFKTLANWRGKKVPFGIHLRNADTASSSIESARNIKIGQPITTS</sequence>
<feature type="modified residue" description="N6-(pyridoxal phosphate)lysine" evidence="4">
    <location>
        <position position="270"/>
    </location>
</feature>
<dbReference type="InterPro" id="IPR000192">
    <property type="entry name" value="Aminotrans_V_dom"/>
</dbReference>
<dbReference type="GO" id="GO:0030151">
    <property type="term" value="F:molybdenum ion binding"/>
    <property type="evidence" value="ECO:0007669"/>
    <property type="project" value="UniProtKB-UniRule"/>
</dbReference>
<reference evidence="6 7" key="1">
    <citation type="submission" date="2024-11" db="EMBL/GenBank/DDBJ databases">
        <title>Chromosome-level genome assembly of the freshwater bivalve Anodonta woodiana.</title>
        <authorList>
            <person name="Chen X."/>
        </authorList>
    </citation>
    <scope>NUCLEOTIDE SEQUENCE [LARGE SCALE GENOMIC DNA]</scope>
    <source>
        <strain evidence="6">MN2024</strain>
        <tissue evidence="6">Gills</tissue>
    </source>
</reference>
<comment type="function">
    <text evidence="4">Sulfurates the molybdenum cofactor. Sulfation of molybdenum is essential for xanthine dehydrogenase (XDH) and aldehyde oxidase (ADO) enzymes in which molybdenum cofactor is liganded by 1 oxygen and 1 sulfur atom in active form.</text>
</comment>
<dbReference type="InterPro" id="IPR028886">
    <property type="entry name" value="MoCo_sulfurase"/>
</dbReference>
<dbReference type="PANTHER" id="PTHR14237">
    <property type="entry name" value="MOLYBDOPTERIN COFACTOR SULFURASE MOSC"/>
    <property type="match status" value="1"/>
</dbReference>
<dbReference type="Pfam" id="PF00266">
    <property type="entry name" value="Aminotran_5"/>
    <property type="match status" value="1"/>
</dbReference>
<dbReference type="GO" id="GO:0006777">
    <property type="term" value="P:Mo-molybdopterin cofactor biosynthetic process"/>
    <property type="evidence" value="ECO:0007669"/>
    <property type="project" value="UniProtKB-UniRule"/>
</dbReference>
<gene>
    <name evidence="6" type="ORF">ACJMK2_021749</name>
</gene>
<comment type="cofactor">
    <cofactor evidence="4">
        <name>pyridoxal 5'-phosphate</name>
        <dbReference type="ChEBI" id="CHEBI:597326"/>
    </cofactor>
</comment>
<comment type="catalytic activity">
    <reaction evidence="4">
        <text>Mo-molybdopterin + L-cysteine + AH2 = thio-Mo-molybdopterin + L-alanine + A + H2O</text>
        <dbReference type="Rhea" id="RHEA:42636"/>
        <dbReference type="ChEBI" id="CHEBI:13193"/>
        <dbReference type="ChEBI" id="CHEBI:15377"/>
        <dbReference type="ChEBI" id="CHEBI:17499"/>
        <dbReference type="ChEBI" id="CHEBI:35235"/>
        <dbReference type="ChEBI" id="CHEBI:57972"/>
        <dbReference type="ChEBI" id="CHEBI:71302"/>
        <dbReference type="ChEBI" id="CHEBI:82685"/>
        <dbReference type="EC" id="2.8.1.9"/>
    </reaction>
</comment>
<name>A0ABD3TJG5_SINWO</name>
<protein>
    <recommendedName>
        <fullName evidence="4">Molybdenum cofactor sulfurase</fullName>
        <shortName evidence="4">MCS</shortName>
        <shortName evidence="4">MOS</shortName>
        <shortName evidence="4">MoCo sulfurase</shortName>
        <ecNumber evidence="4">2.8.1.9</ecNumber>
    </recommendedName>
    <alternativeName>
        <fullName evidence="4">Molybdenum cofactor sulfurtransferase</fullName>
    </alternativeName>
</protein>
<dbReference type="InterPro" id="IPR005302">
    <property type="entry name" value="MoCF_Sase_C"/>
</dbReference>
<dbReference type="HAMAP" id="MF_03050">
    <property type="entry name" value="MOCOS"/>
    <property type="match status" value="1"/>
</dbReference>
<dbReference type="GO" id="GO:0030170">
    <property type="term" value="F:pyridoxal phosphate binding"/>
    <property type="evidence" value="ECO:0007669"/>
    <property type="project" value="UniProtKB-UniRule"/>
</dbReference>
<dbReference type="InterPro" id="IPR015421">
    <property type="entry name" value="PyrdxlP-dep_Trfase_major"/>
</dbReference>
<evidence type="ECO:0000313" key="7">
    <source>
        <dbReference type="Proteomes" id="UP001634394"/>
    </source>
</evidence>
<evidence type="ECO:0000256" key="3">
    <source>
        <dbReference type="ARBA" id="ARBA00023150"/>
    </source>
</evidence>
<keyword evidence="2 4" id="KW-0663">Pyridoxal phosphate</keyword>
<dbReference type="SUPFAM" id="SSF141673">
    <property type="entry name" value="MOSC N-terminal domain-like"/>
    <property type="match status" value="1"/>
</dbReference>
<keyword evidence="3 4" id="KW-0501">Molybdenum cofactor biosynthesis</keyword>